<evidence type="ECO:0000256" key="6">
    <source>
        <dbReference type="ARBA" id="ARBA00023002"/>
    </source>
</evidence>
<feature type="domain" description="MnmG N-terminal" evidence="9">
    <location>
        <begin position="275"/>
        <end position="352"/>
    </location>
</feature>
<feature type="domain" description="MnmG N-terminal" evidence="9">
    <location>
        <begin position="4"/>
        <end position="216"/>
    </location>
</feature>
<name>A0A212LRS2_9FIRM</name>
<dbReference type="InterPro" id="IPR039650">
    <property type="entry name" value="HdrA-like"/>
</dbReference>
<dbReference type="InterPro" id="IPR040131">
    <property type="entry name" value="MnmG_N"/>
</dbReference>
<proteinExistence type="predicted"/>
<evidence type="ECO:0000256" key="1">
    <source>
        <dbReference type="ARBA" id="ARBA00001974"/>
    </source>
</evidence>
<reference evidence="10" key="1">
    <citation type="submission" date="2016-08" db="EMBL/GenBank/DDBJ databases">
        <authorList>
            <person name="Seilhamer J.J."/>
        </authorList>
    </citation>
    <scope>NUCLEOTIDE SEQUENCE</scope>
    <source>
        <strain evidence="10">86</strain>
    </source>
</reference>
<dbReference type="RefSeq" id="WP_288183776.1">
    <property type="nucleotide sequence ID" value="NZ_LT608335.1"/>
</dbReference>
<keyword evidence="6" id="KW-0560">Oxidoreductase</keyword>
<dbReference type="PANTHER" id="PTHR43498:SF1">
    <property type="entry name" value="COB--COM HETERODISULFIDE REDUCTASE IRON-SULFUR SUBUNIT A"/>
    <property type="match status" value="1"/>
</dbReference>
<evidence type="ECO:0000313" key="10">
    <source>
        <dbReference type="EMBL" id="SCM80304.1"/>
    </source>
</evidence>
<dbReference type="GO" id="GO:0046872">
    <property type="term" value="F:metal ion binding"/>
    <property type="evidence" value="ECO:0007669"/>
    <property type="project" value="UniProtKB-KW"/>
</dbReference>
<dbReference type="Pfam" id="PF01134">
    <property type="entry name" value="GIDA"/>
    <property type="match status" value="2"/>
</dbReference>
<dbReference type="GO" id="GO:0016491">
    <property type="term" value="F:oxidoreductase activity"/>
    <property type="evidence" value="ECO:0007669"/>
    <property type="project" value="UniProtKB-KW"/>
</dbReference>
<keyword evidence="3" id="KW-0285">Flavoprotein</keyword>
<keyword evidence="4" id="KW-0479">Metal-binding</keyword>
<evidence type="ECO:0000259" key="9">
    <source>
        <dbReference type="Pfam" id="PF01134"/>
    </source>
</evidence>
<accession>A0A212LRS2</accession>
<dbReference type="InterPro" id="IPR036188">
    <property type="entry name" value="FAD/NAD-bd_sf"/>
</dbReference>
<evidence type="ECO:0000256" key="5">
    <source>
        <dbReference type="ARBA" id="ARBA00022827"/>
    </source>
</evidence>
<keyword evidence="7" id="KW-0408">Iron</keyword>
<dbReference type="SUPFAM" id="SSF51905">
    <property type="entry name" value="FAD/NAD(P)-binding domain"/>
    <property type="match status" value="1"/>
</dbReference>
<keyword evidence="2" id="KW-0004">4Fe-4S</keyword>
<dbReference type="Gene3D" id="3.50.50.60">
    <property type="entry name" value="FAD/NAD(P)-binding domain"/>
    <property type="match status" value="2"/>
</dbReference>
<keyword evidence="8" id="KW-0411">Iron-sulfur</keyword>
<comment type="cofactor">
    <cofactor evidence="1">
        <name>FAD</name>
        <dbReference type="ChEBI" id="CHEBI:57692"/>
    </cofactor>
</comment>
<gene>
    <name evidence="10" type="primary">gidA</name>
    <name evidence="10" type="ORF">KL86SPO_30482</name>
</gene>
<keyword evidence="5" id="KW-0274">FAD</keyword>
<dbReference type="AlphaFoldDB" id="A0A212LRS2"/>
<dbReference type="GO" id="GO:0051539">
    <property type="term" value="F:4 iron, 4 sulfur cluster binding"/>
    <property type="evidence" value="ECO:0007669"/>
    <property type="project" value="UniProtKB-KW"/>
</dbReference>
<dbReference type="PANTHER" id="PTHR43498">
    <property type="entry name" value="FERREDOXIN:COB-COM HETERODISULFIDE REDUCTASE SUBUNIT A"/>
    <property type="match status" value="1"/>
</dbReference>
<evidence type="ECO:0000256" key="4">
    <source>
        <dbReference type="ARBA" id="ARBA00022723"/>
    </source>
</evidence>
<sequence length="432" mass="46367">MPRVVVIGGGWAGCSAAVAAKKAGAGEVILLERADMLLGTGLVGGIMRNNGRFTAAEELSAMGDDIFNTIDKVARHSNIEFPGHKHVTLYDVARVEPAIRQLLACHGIKYNFLARVRDITMGGQRIKSVITDKDDEVYGDVFVEATGTAGPQSQCSKYGNGCAMCIIRCPTFGPRISIAARAGIQEMIGRKADGSLGAMSGSCKLHKDSLSEAIVKELNTKGVVVVPIPDRLKKPDSLSIKACQQYALKEFADNIILLDTGHAKLMTPYFPLDKLRQIPGFENARYEDPYSGGVGNSMRFTALSPRDNTLKVQGLDNLFCGGEKAGLLVGHTEAIVTGTLAGHNALRQALGEKLLILPETLAIGDAIAHVGEQMQSVNGLKVKYTFSGAQYFERMQEKGLYTTDVQAIKERVAKAGLSGVFARPVKRAAICR</sequence>
<organism evidence="10">
    <name type="scientific">uncultured Sporomusa sp</name>
    <dbReference type="NCBI Taxonomy" id="307249"/>
    <lineage>
        <taxon>Bacteria</taxon>
        <taxon>Bacillati</taxon>
        <taxon>Bacillota</taxon>
        <taxon>Negativicutes</taxon>
        <taxon>Selenomonadales</taxon>
        <taxon>Sporomusaceae</taxon>
        <taxon>Sporomusa</taxon>
        <taxon>environmental samples</taxon>
    </lineage>
</organism>
<dbReference type="EMBL" id="FMJE01000003">
    <property type="protein sequence ID" value="SCM80304.1"/>
    <property type="molecule type" value="Genomic_DNA"/>
</dbReference>
<protein>
    <submittedName>
        <fullName evidence="10">Glucose inhibited division protein a</fullName>
    </submittedName>
</protein>
<evidence type="ECO:0000256" key="8">
    <source>
        <dbReference type="ARBA" id="ARBA00023014"/>
    </source>
</evidence>
<evidence type="ECO:0000256" key="2">
    <source>
        <dbReference type="ARBA" id="ARBA00022485"/>
    </source>
</evidence>
<evidence type="ECO:0000256" key="3">
    <source>
        <dbReference type="ARBA" id="ARBA00022630"/>
    </source>
</evidence>
<evidence type="ECO:0000256" key="7">
    <source>
        <dbReference type="ARBA" id="ARBA00023004"/>
    </source>
</evidence>